<proteinExistence type="predicted"/>
<protein>
    <submittedName>
        <fullName evidence="2">Uncharacterized protein</fullName>
    </submittedName>
</protein>
<feature type="compositionally biased region" description="Polar residues" evidence="1">
    <location>
        <begin position="272"/>
        <end position="290"/>
    </location>
</feature>
<feature type="compositionally biased region" description="Polar residues" evidence="1">
    <location>
        <begin position="193"/>
        <end position="229"/>
    </location>
</feature>
<feature type="compositionally biased region" description="Polar residues" evidence="1">
    <location>
        <begin position="404"/>
        <end position="429"/>
    </location>
</feature>
<dbReference type="EMBL" id="OB793340">
    <property type="protein sequence ID" value="CAD7427019.1"/>
    <property type="molecule type" value="Genomic_DNA"/>
</dbReference>
<feature type="region of interest" description="Disordered" evidence="1">
    <location>
        <begin position="403"/>
        <end position="429"/>
    </location>
</feature>
<feature type="compositionally biased region" description="Polar residues" evidence="1">
    <location>
        <begin position="528"/>
        <end position="538"/>
    </location>
</feature>
<feature type="region of interest" description="Disordered" evidence="1">
    <location>
        <begin position="659"/>
        <end position="682"/>
    </location>
</feature>
<feature type="region of interest" description="Disordered" evidence="1">
    <location>
        <begin position="470"/>
        <end position="496"/>
    </location>
</feature>
<feature type="compositionally biased region" description="Polar residues" evidence="1">
    <location>
        <begin position="242"/>
        <end position="252"/>
    </location>
</feature>
<feature type="region of interest" description="Disordered" evidence="1">
    <location>
        <begin position="524"/>
        <end position="552"/>
    </location>
</feature>
<feature type="compositionally biased region" description="Polar residues" evidence="1">
    <location>
        <begin position="470"/>
        <end position="480"/>
    </location>
</feature>
<feature type="region of interest" description="Disordered" evidence="1">
    <location>
        <begin position="272"/>
        <end position="311"/>
    </location>
</feature>
<evidence type="ECO:0000256" key="1">
    <source>
        <dbReference type="SAM" id="MobiDB-lite"/>
    </source>
</evidence>
<evidence type="ECO:0000313" key="2">
    <source>
        <dbReference type="EMBL" id="CAD7427019.1"/>
    </source>
</evidence>
<feature type="compositionally biased region" description="Basic and acidic residues" evidence="1">
    <location>
        <begin position="668"/>
        <end position="677"/>
    </location>
</feature>
<feature type="compositionally biased region" description="Low complexity" evidence="1">
    <location>
        <begin position="342"/>
        <end position="363"/>
    </location>
</feature>
<feature type="compositionally biased region" description="Polar residues" evidence="1">
    <location>
        <begin position="151"/>
        <end position="177"/>
    </location>
</feature>
<sequence length="725" mass="80796">MTTSRVLLMIFSERKLSTYDTRQMAPRYTSPPNCVSPNQMQDHNIPWAPPINQRPGCASSPPNYWTLPVRRPSEVQAGYSVPMNGSGDHYLNRSGSGRYNTIANTGTRGQYSKISHAQNMLPLSHSAYDPRERILPNHRPFPDIRIHQQNQSVSPQFQNQPQAQGRYPNSNVPNRQYGQPIPASIPNVPRNLVVNSDNPSVQRGGTYYSQVPTRPNLTNTGQRFFSSTPTKDEQTERHHTRSSNSLDFSTTLSPIQKISDQQMERRNMLQQTISADSKPNPNNQQPTNSRQIEEARENTMTKPGMTKLLSPPKTTMTAEEIFAAIHKSKKRLNIKSDMDGVSRSTSPSCSSMTSVSPVSSEASLNGGKRVINNIAENGGRSRHSWSPNNNSGEYYDFYRHYENKSPSPNTSPGSRQSWSSERLGPRQQTSRNDFKRLLLQHGSKSNPSHTLGSSNGRISAVEQLKLSRQQKLNKQTNGHLQRSPAEKRTNGSKLLTSPRSLANWRFSSPRTDVLSSTILEDCAEEENVSSSPENKVSKLTTTNNSHNHTLSNTTVRRPLNFSSSEANGKVSPVSNIQKQKPITVLENYTTEPTTENKIMSQSFVDYMLENGFDLGGCRQGYARPTVSRLKRLRSFGVLECFKTGITKCSPNAVMTEDSDYHSTVPKDSTWHKERSKPPEASVHVVPSSYDPLVLDASLVVPSYQDLAAGGHAWGLVAEVGPRVAY</sequence>
<feature type="region of interest" description="Disordered" evidence="1">
    <location>
        <begin position="151"/>
        <end position="252"/>
    </location>
</feature>
<feature type="compositionally biased region" description="Low complexity" evidence="1">
    <location>
        <begin position="539"/>
        <end position="552"/>
    </location>
</feature>
<name>A0A7R9HLS1_9NEOP</name>
<dbReference type="AlphaFoldDB" id="A0A7R9HLS1"/>
<organism evidence="2">
    <name type="scientific">Timema monikensis</name>
    <dbReference type="NCBI Taxonomy" id="170555"/>
    <lineage>
        <taxon>Eukaryota</taxon>
        <taxon>Metazoa</taxon>
        <taxon>Ecdysozoa</taxon>
        <taxon>Arthropoda</taxon>
        <taxon>Hexapoda</taxon>
        <taxon>Insecta</taxon>
        <taxon>Pterygota</taxon>
        <taxon>Neoptera</taxon>
        <taxon>Polyneoptera</taxon>
        <taxon>Phasmatodea</taxon>
        <taxon>Timematodea</taxon>
        <taxon>Timematoidea</taxon>
        <taxon>Timematidae</taxon>
        <taxon>Timema</taxon>
    </lineage>
</organism>
<feature type="region of interest" description="Disordered" evidence="1">
    <location>
        <begin position="335"/>
        <end position="364"/>
    </location>
</feature>
<reference evidence="2" key="1">
    <citation type="submission" date="2020-11" db="EMBL/GenBank/DDBJ databases">
        <authorList>
            <person name="Tran Van P."/>
        </authorList>
    </citation>
    <scope>NUCLEOTIDE SEQUENCE</scope>
</reference>
<accession>A0A7R9HLS1</accession>
<gene>
    <name evidence="2" type="ORF">TMSB3V08_LOCUS3884</name>
</gene>